<evidence type="ECO:0000313" key="3">
    <source>
        <dbReference type="EMBL" id="TYK33414.1"/>
    </source>
</evidence>
<proteinExistence type="predicted"/>
<evidence type="ECO:0000313" key="4">
    <source>
        <dbReference type="Proteomes" id="UP000324383"/>
    </source>
</evidence>
<feature type="domain" description="DUF306" evidence="2">
    <location>
        <begin position="32"/>
        <end position="137"/>
    </location>
</feature>
<name>A0A5D3FK68_9BACE</name>
<evidence type="ECO:0000256" key="1">
    <source>
        <dbReference type="SAM" id="SignalP"/>
    </source>
</evidence>
<dbReference type="EMBL" id="VKLW01000016">
    <property type="protein sequence ID" value="TYK33414.1"/>
    <property type="molecule type" value="Genomic_DNA"/>
</dbReference>
<gene>
    <name evidence="3" type="ORF">FNJ60_08490</name>
</gene>
<feature type="signal peptide" evidence="1">
    <location>
        <begin position="1"/>
        <end position="23"/>
    </location>
</feature>
<dbReference type="Gene3D" id="2.40.128.270">
    <property type="match status" value="1"/>
</dbReference>
<comment type="caution">
    <text evidence="3">The sequence shown here is derived from an EMBL/GenBank/DDBJ whole genome shotgun (WGS) entry which is preliminary data.</text>
</comment>
<keyword evidence="4" id="KW-1185">Reference proteome</keyword>
<keyword evidence="1" id="KW-0732">Signal</keyword>
<feature type="chain" id="PRO_5030116467" evidence="1">
    <location>
        <begin position="24"/>
        <end position="144"/>
    </location>
</feature>
<dbReference type="Proteomes" id="UP000324383">
    <property type="component" value="Unassembled WGS sequence"/>
</dbReference>
<dbReference type="PANTHER" id="PTHR35535">
    <property type="entry name" value="HEAT SHOCK PROTEIN HSLJ"/>
    <property type="match status" value="1"/>
</dbReference>
<dbReference type="PROSITE" id="PS51257">
    <property type="entry name" value="PROKAR_LIPOPROTEIN"/>
    <property type="match status" value="1"/>
</dbReference>
<evidence type="ECO:0000259" key="2">
    <source>
        <dbReference type="Pfam" id="PF03724"/>
    </source>
</evidence>
<dbReference type="InterPro" id="IPR053147">
    <property type="entry name" value="Hsp_HslJ-like"/>
</dbReference>
<dbReference type="InterPro" id="IPR005184">
    <property type="entry name" value="DUF306_Meta_HslJ"/>
</dbReference>
<reference evidence="3 4" key="1">
    <citation type="submission" date="2019-07" db="EMBL/GenBank/DDBJ databases">
        <title>Draft Genome Sequences of Bacteroides pyogenes Strains Isolated from the Uterus Holstein Dairy Cows with Metritis.</title>
        <authorList>
            <person name="Cunha F."/>
            <person name="Galvao K.N."/>
            <person name="Jeon S.J."/>
            <person name="Jeong K.C."/>
        </authorList>
    </citation>
    <scope>NUCLEOTIDE SEQUENCE [LARGE SCALE GENOMIC DNA]</scope>
    <source>
        <strain evidence="3 4">KG-31</strain>
    </source>
</reference>
<dbReference type="RefSeq" id="WP_148727102.1">
    <property type="nucleotide sequence ID" value="NZ_CP197398.1"/>
</dbReference>
<dbReference type="PANTHER" id="PTHR35535:SF1">
    <property type="entry name" value="HEAT SHOCK PROTEIN HSLJ"/>
    <property type="match status" value="1"/>
</dbReference>
<dbReference type="AlphaFoldDB" id="A0A5D3FK68"/>
<protein>
    <submittedName>
        <fullName evidence="3">META domain-containing protein</fullName>
    </submittedName>
</protein>
<dbReference type="InterPro" id="IPR038670">
    <property type="entry name" value="HslJ-like_sf"/>
</dbReference>
<dbReference type="Pfam" id="PF03724">
    <property type="entry name" value="META"/>
    <property type="match status" value="1"/>
</dbReference>
<sequence length="144" mass="16237">MKNKKMMFGLVFSLLLLSSCKNIKNTVTMSELKGEWNIVEVNRQEVSANPLPFIGFDTEEKRIYGNSGCNRIMGGFRLSNKNDKIELEEIAGTMMACPDMELETNVLKALSEASRIRHGDEEDEIILSDKSGNPVILLKKKTHE</sequence>
<accession>A0A5D3FK68</accession>
<organism evidence="3 4">
    <name type="scientific">Bacteroides pyogenes</name>
    <dbReference type="NCBI Taxonomy" id="310300"/>
    <lineage>
        <taxon>Bacteria</taxon>
        <taxon>Pseudomonadati</taxon>
        <taxon>Bacteroidota</taxon>
        <taxon>Bacteroidia</taxon>
        <taxon>Bacteroidales</taxon>
        <taxon>Bacteroidaceae</taxon>
        <taxon>Bacteroides</taxon>
    </lineage>
</organism>